<keyword evidence="2" id="KW-1185">Reference proteome</keyword>
<dbReference type="Proteomes" id="UP000194632">
    <property type="component" value="Unassembled WGS sequence"/>
</dbReference>
<evidence type="ECO:0000313" key="2">
    <source>
        <dbReference type="Proteomes" id="UP000194632"/>
    </source>
</evidence>
<name>A0A243Q819_9ACTN</name>
<dbReference type="EMBL" id="NGFO01000029">
    <property type="protein sequence ID" value="OUC76708.1"/>
    <property type="molecule type" value="Genomic_DNA"/>
</dbReference>
<accession>A0A243Q819</accession>
<organism evidence="1 2">
    <name type="scientific">Gordonia lacunae</name>
    <dbReference type="NCBI Taxonomy" id="417102"/>
    <lineage>
        <taxon>Bacteria</taxon>
        <taxon>Bacillati</taxon>
        <taxon>Actinomycetota</taxon>
        <taxon>Actinomycetes</taxon>
        <taxon>Mycobacteriales</taxon>
        <taxon>Gordoniaceae</taxon>
        <taxon>Gordonia</taxon>
    </lineage>
</organism>
<dbReference type="STRING" id="417102.CA982_20920"/>
<dbReference type="OrthoDB" id="3732358at2"/>
<evidence type="ECO:0008006" key="3">
    <source>
        <dbReference type="Google" id="ProtNLM"/>
    </source>
</evidence>
<protein>
    <recommendedName>
        <fullName evidence="3">HNH nuclease domain-containing protein</fullName>
    </recommendedName>
</protein>
<gene>
    <name evidence="1" type="ORF">CA982_20920</name>
</gene>
<reference evidence="1 2" key="1">
    <citation type="submission" date="2017-05" db="EMBL/GenBank/DDBJ databases">
        <title>Biotechnological potential of actinobacteria isolated from South African environments.</title>
        <authorList>
            <person name="Le Roes-Hill M."/>
            <person name="Prins A."/>
            <person name="Durrell K.A."/>
        </authorList>
    </citation>
    <scope>NUCLEOTIDE SEQUENCE [LARGE SCALE GENOMIC DNA]</scope>
    <source>
        <strain evidence="1">BS2</strain>
    </source>
</reference>
<dbReference type="RefSeq" id="WP_014928894.1">
    <property type="nucleotide sequence ID" value="NZ_NGFO01000029.1"/>
</dbReference>
<sequence>MSVDPDHDQLGLFAVPATHLAVGTATPSPGVVTDPTLMPDARAEEHFWQHVVLTPRGCWYWIGAISSPDGYGRFTFRRNNRQRAISAHRFALLLVHPDLGADAADIGEHYCNEPLCVRVDSAHVRIGTQTNNLTYAVGLGRHRGSRPTTAIDRAARSIMLRTYLRDGGDPDHAHRLFQPVPSAAADQLGLF</sequence>
<dbReference type="AlphaFoldDB" id="A0A243Q819"/>
<proteinExistence type="predicted"/>
<evidence type="ECO:0000313" key="1">
    <source>
        <dbReference type="EMBL" id="OUC76708.1"/>
    </source>
</evidence>
<comment type="caution">
    <text evidence="1">The sequence shown here is derived from an EMBL/GenBank/DDBJ whole genome shotgun (WGS) entry which is preliminary data.</text>
</comment>